<reference evidence="2" key="1">
    <citation type="journal article" date="2022" name="bioRxiv">
        <title>Sequencing and chromosome-scale assembly of the giantPleurodeles waltlgenome.</title>
        <authorList>
            <person name="Brown T."/>
            <person name="Elewa A."/>
            <person name="Iarovenko S."/>
            <person name="Subramanian E."/>
            <person name="Araus A.J."/>
            <person name="Petzold A."/>
            <person name="Susuki M."/>
            <person name="Suzuki K.-i.T."/>
            <person name="Hayashi T."/>
            <person name="Toyoda A."/>
            <person name="Oliveira C."/>
            <person name="Osipova E."/>
            <person name="Leigh N.D."/>
            <person name="Simon A."/>
            <person name="Yun M.H."/>
        </authorList>
    </citation>
    <scope>NUCLEOTIDE SEQUENCE</scope>
    <source>
        <strain evidence="2">20211129_DDA</strain>
        <tissue evidence="2">Liver</tissue>
    </source>
</reference>
<feature type="region of interest" description="Disordered" evidence="1">
    <location>
        <begin position="1"/>
        <end position="68"/>
    </location>
</feature>
<accession>A0AAV7UZH3</accession>
<organism evidence="2 3">
    <name type="scientific">Pleurodeles waltl</name>
    <name type="common">Iberian ribbed newt</name>
    <dbReference type="NCBI Taxonomy" id="8319"/>
    <lineage>
        <taxon>Eukaryota</taxon>
        <taxon>Metazoa</taxon>
        <taxon>Chordata</taxon>
        <taxon>Craniata</taxon>
        <taxon>Vertebrata</taxon>
        <taxon>Euteleostomi</taxon>
        <taxon>Amphibia</taxon>
        <taxon>Batrachia</taxon>
        <taxon>Caudata</taxon>
        <taxon>Salamandroidea</taxon>
        <taxon>Salamandridae</taxon>
        <taxon>Pleurodelinae</taxon>
        <taxon>Pleurodeles</taxon>
    </lineage>
</organism>
<evidence type="ECO:0000313" key="3">
    <source>
        <dbReference type="Proteomes" id="UP001066276"/>
    </source>
</evidence>
<gene>
    <name evidence="2" type="ORF">NDU88_002782</name>
</gene>
<sequence>MAARQGNQEPLEPETVAQGTAKKRKGRGCGKLTPDVPTVLEEAAPEGDAPEPTGEQVPELGEVPELLQ</sequence>
<proteinExistence type="predicted"/>
<name>A0AAV7UZH3_PLEWA</name>
<dbReference type="EMBL" id="JANPWB010000004">
    <property type="protein sequence ID" value="KAJ1193485.1"/>
    <property type="molecule type" value="Genomic_DNA"/>
</dbReference>
<dbReference type="AlphaFoldDB" id="A0AAV7UZH3"/>
<comment type="caution">
    <text evidence="2">The sequence shown here is derived from an EMBL/GenBank/DDBJ whole genome shotgun (WGS) entry which is preliminary data.</text>
</comment>
<evidence type="ECO:0000256" key="1">
    <source>
        <dbReference type="SAM" id="MobiDB-lite"/>
    </source>
</evidence>
<dbReference type="Proteomes" id="UP001066276">
    <property type="component" value="Chromosome 2_2"/>
</dbReference>
<protein>
    <submittedName>
        <fullName evidence="2">Uncharacterized protein</fullName>
    </submittedName>
</protein>
<keyword evidence="3" id="KW-1185">Reference proteome</keyword>
<evidence type="ECO:0000313" key="2">
    <source>
        <dbReference type="EMBL" id="KAJ1193485.1"/>
    </source>
</evidence>